<dbReference type="InterPro" id="IPR018798">
    <property type="entry name" value="MVB12A/B"/>
</dbReference>
<dbReference type="Gene3D" id="2.100.10.50">
    <property type="match status" value="1"/>
</dbReference>
<evidence type="ECO:0000313" key="11">
    <source>
        <dbReference type="Proteomes" id="UP000596742"/>
    </source>
</evidence>
<evidence type="ECO:0000256" key="5">
    <source>
        <dbReference type="ARBA" id="ARBA00022927"/>
    </source>
</evidence>
<dbReference type="OrthoDB" id="6021306at2759"/>
<dbReference type="InterPro" id="IPR023340">
    <property type="entry name" value="UMA"/>
</dbReference>
<dbReference type="GO" id="GO:0042058">
    <property type="term" value="P:regulation of epidermal growth factor receptor signaling pathway"/>
    <property type="evidence" value="ECO:0007669"/>
    <property type="project" value="TreeGrafter"/>
</dbReference>
<dbReference type="PROSITE" id="PS51498">
    <property type="entry name" value="MABP"/>
    <property type="match status" value="1"/>
</dbReference>
<dbReference type="EMBL" id="UYJE01004340">
    <property type="protein sequence ID" value="VDI27224.1"/>
    <property type="molecule type" value="Genomic_DNA"/>
</dbReference>
<dbReference type="Proteomes" id="UP000596742">
    <property type="component" value="Unassembled WGS sequence"/>
</dbReference>
<comment type="caution">
    <text evidence="10">The sequence shown here is derived from an EMBL/GenBank/DDBJ whole genome shotgun (WGS) entry which is preliminary data.</text>
</comment>
<name>A0A8B6E1K8_MYTGA</name>
<feature type="domain" description="MABP" evidence="9">
    <location>
        <begin position="26"/>
        <end position="171"/>
    </location>
</feature>
<dbReference type="AlphaFoldDB" id="A0A8B6E1K8"/>
<dbReference type="InterPro" id="IPR040297">
    <property type="entry name" value="MVB12B"/>
</dbReference>
<dbReference type="PROSITE" id="PS51497">
    <property type="entry name" value="UMA"/>
    <property type="match status" value="1"/>
</dbReference>
<gene>
    <name evidence="10" type="ORF">MGAL_10B057970</name>
</gene>
<evidence type="ECO:0000256" key="3">
    <source>
        <dbReference type="ARBA" id="ARBA00022448"/>
    </source>
</evidence>
<accession>A0A8B6E1K8</accession>
<evidence type="ECO:0000256" key="2">
    <source>
        <dbReference type="ARBA" id="ARBA00010432"/>
    </source>
</evidence>
<dbReference type="GO" id="GO:0046755">
    <property type="term" value="P:viral budding"/>
    <property type="evidence" value="ECO:0007669"/>
    <property type="project" value="TreeGrafter"/>
</dbReference>
<keyword evidence="5" id="KW-0653">Protein transport</keyword>
<sequence>MYLIFTQQIFIPVTSRRIKINMADSDWPITSVAVVTDLTKVPPAFIVIDRTYDKRQEADLWQDGLFGRRVFRYLCVERCAPSSGRDVLVDVAVVNEKDAVPAGFTCVDYTLDTREKAVKKKTLCIRMMASSLTSDAVSELILLSKGQRKPPMGYTLVGDLNNMALCYKMSRIIAPVQRQEVQGSSPPINMSNIAANLPYAMPGTARSTKTGPPERAFSNLGFATVTPMSGVPFKINPKITDLSDLADITIPQIYNKTLGDLERQYEYDFATERSVKPTRY</sequence>
<dbReference type="GO" id="GO:0000813">
    <property type="term" value="C:ESCRT I complex"/>
    <property type="evidence" value="ECO:0007669"/>
    <property type="project" value="InterPro"/>
</dbReference>
<comment type="function">
    <text evidence="7">Component of the ESCRT-I complex, a regulator of vesicular trafficking process. Required for the sorting of endocytic ubiquitinated cargos into multivesicular bodies.</text>
</comment>
<dbReference type="GO" id="GO:0015031">
    <property type="term" value="P:protein transport"/>
    <property type="evidence" value="ECO:0007669"/>
    <property type="project" value="UniProtKB-KW"/>
</dbReference>
<dbReference type="FunFam" id="2.100.10.50:FF:000002">
    <property type="entry name" value="Multivesicular body subunit 12B"/>
    <property type="match status" value="1"/>
</dbReference>
<dbReference type="GO" id="GO:0019075">
    <property type="term" value="P:virus maturation"/>
    <property type="evidence" value="ECO:0007669"/>
    <property type="project" value="TreeGrafter"/>
</dbReference>
<dbReference type="Pfam" id="PF10240">
    <property type="entry name" value="DUF2464"/>
    <property type="match status" value="1"/>
</dbReference>
<evidence type="ECO:0000256" key="6">
    <source>
        <dbReference type="ARBA" id="ARBA00023136"/>
    </source>
</evidence>
<evidence type="ECO:0000313" key="10">
    <source>
        <dbReference type="EMBL" id="VDI27224.1"/>
    </source>
</evidence>
<comment type="similarity">
    <text evidence="2">Belongs to the MVB12 family.</text>
</comment>
<proteinExistence type="inferred from homology"/>
<protein>
    <submittedName>
        <fullName evidence="10">ESCRT-I complex subunit MVB12</fullName>
    </submittedName>
</protein>
<dbReference type="PANTHER" id="PTHR31547">
    <property type="entry name" value="MULTIVESICULAR BODY SUBUNIT 12B"/>
    <property type="match status" value="1"/>
</dbReference>
<dbReference type="PANTHER" id="PTHR31547:SF1">
    <property type="entry name" value="MULTIVESICULAR BODY SUBUNIT 12B"/>
    <property type="match status" value="1"/>
</dbReference>
<organism evidence="10 11">
    <name type="scientific">Mytilus galloprovincialis</name>
    <name type="common">Mediterranean mussel</name>
    <dbReference type="NCBI Taxonomy" id="29158"/>
    <lineage>
        <taxon>Eukaryota</taxon>
        <taxon>Metazoa</taxon>
        <taxon>Spiralia</taxon>
        <taxon>Lophotrochozoa</taxon>
        <taxon>Mollusca</taxon>
        <taxon>Bivalvia</taxon>
        <taxon>Autobranchia</taxon>
        <taxon>Pteriomorphia</taxon>
        <taxon>Mytilida</taxon>
        <taxon>Mytiloidea</taxon>
        <taxon>Mytilidae</taxon>
        <taxon>Mytilinae</taxon>
        <taxon>Mytilus</taxon>
    </lineage>
</organism>
<reference evidence="10" key="1">
    <citation type="submission" date="2018-11" db="EMBL/GenBank/DDBJ databases">
        <authorList>
            <person name="Alioto T."/>
            <person name="Alioto T."/>
        </authorList>
    </citation>
    <scope>NUCLEOTIDE SEQUENCE</scope>
</reference>
<evidence type="ECO:0000259" key="8">
    <source>
        <dbReference type="PROSITE" id="PS51497"/>
    </source>
</evidence>
<evidence type="ECO:0000256" key="1">
    <source>
        <dbReference type="ARBA" id="ARBA00004633"/>
    </source>
</evidence>
<keyword evidence="11" id="KW-1185">Reference proteome</keyword>
<keyword evidence="3" id="KW-0813">Transport</keyword>
<evidence type="ECO:0000256" key="7">
    <source>
        <dbReference type="ARBA" id="ARBA00053101"/>
    </source>
</evidence>
<dbReference type="InterPro" id="IPR023341">
    <property type="entry name" value="MABP"/>
</dbReference>
<keyword evidence="6" id="KW-0472">Membrane</keyword>
<feature type="domain" description="UMA" evidence="8">
    <location>
        <begin position="228"/>
        <end position="276"/>
    </location>
</feature>
<evidence type="ECO:0000259" key="9">
    <source>
        <dbReference type="PROSITE" id="PS51498"/>
    </source>
</evidence>
<comment type="subcellular location">
    <subcellularLocation>
        <location evidence="1">Late endosome membrane</location>
        <topology evidence="1">Peripheral membrane protein</topology>
    </subcellularLocation>
</comment>
<keyword evidence="4" id="KW-0967">Endosome</keyword>
<evidence type="ECO:0000256" key="4">
    <source>
        <dbReference type="ARBA" id="ARBA00022753"/>
    </source>
</evidence>
<dbReference type="GO" id="GO:0031902">
    <property type="term" value="C:late endosome membrane"/>
    <property type="evidence" value="ECO:0007669"/>
    <property type="project" value="UniProtKB-SubCell"/>
</dbReference>